<evidence type="ECO:0008006" key="3">
    <source>
        <dbReference type="Google" id="ProtNLM"/>
    </source>
</evidence>
<dbReference type="EMBL" id="CP158300">
    <property type="protein sequence ID" value="XBV87249.1"/>
    <property type="molecule type" value="Genomic_DNA"/>
</dbReference>
<feature type="signal peptide" evidence="1">
    <location>
        <begin position="1"/>
        <end position="22"/>
    </location>
</feature>
<sequence>MRTRRWMATLSLTLNAALAAPAALPHLSFDARLLGIPASVQTVQAQKREDTPVPPFFPPRHLEALFGTGAAPLGELDVYPVAGLLAQYPDPSDGMREQIDTLRSLVKTGRAPANLRDEMPFLPWQYAVQVLHAAVKPLNFPGVKGVRFLVGFISPGEVAPLGRRDVFYTFQGLSNDGKYDLEFWYNVSLPELPLDAYAGPNQRVMDALLAGKDAGPEWVTSLDRTGRLLNRLGNDARLTRLDAFLRTVRLK</sequence>
<protein>
    <recommendedName>
        <fullName evidence="3">Lipoprotein</fullName>
    </recommendedName>
</protein>
<dbReference type="AlphaFoldDB" id="A0AAU7UFU1"/>
<proteinExistence type="predicted"/>
<geneLocation type="plasmid" evidence="2">
    <name>pDson02</name>
</geneLocation>
<dbReference type="KEGG" id="dsc:ABOD76_21375"/>
<accession>A0AAU7UFU1</accession>
<dbReference type="RefSeq" id="WP_350245399.1">
    <property type="nucleotide sequence ID" value="NZ_CP158300.1"/>
</dbReference>
<name>A0AAU7UFU1_9DEIO</name>
<keyword evidence="1" id="KW-0732">Signal</keyword>
<evidence type="ECO:0000313" key="2">
    <source>
        <dbReference type="EMBL" id="XBV87249.1"/>
    </source>
</evidence>
<organism evidence="2">
    <name type="scientific">Deinococcus sonorensis KR-87</name>
    <dbReference type="NCBI Taxonomy" id="694439"/>
    <lineage>
        <taxon>Bacteria</taxon>
        <taxon>Thermotogati</taxon>
        <taxon>Deinococcota</taxon>
        <taxon>Deinococci</taxon>
        <taxon>Deinococcales</taxon>
        <taxon>Deinococcaceae</taxon>
        <taxon>Deinococcus</taxon>
    </lineage>
</organism>
<reference evidence="2" key="1">
    <citation type="submission" date="2024-06" db="EMBL/GenBank/DDBJ databases">
        <title>Draft Genome Sequence of Deinococcus sonorensis Type Strain KR-87, a Biofilm Producing Representative of the Genus Deinococcus.</title>
        <authorList>
            <person name="Boren L.S."/>
            <person name="Grosso R.A."/>
            <person name="Hugenberg-Cox A.N."/>
            <person name="Hill J.T.E."/>
            <person name="Albert C.M."/>
            <person name="Tuohy J.M."/>
        </authorList>
    </citation>
    <scope>NUCLEOTIDE SEQUENCE</scope>
    <source>
        <strain evidence="2">KR-87</strain>
        <plasmid evidence="2">pDson02</plasmid>
    </source>
</reference>
<evidence type="ECO:0000256" key="1">
    <source>
        <dbReference type="SAM" id="SignalP"/>
    </source>
</evidence>
<keyword evidence="2" id="KW-0614">Plasmid</keyword>
<feature type="chain" id="PRO_5043717157" description="Lipoprotein" evidence="1">
    <location>
        <begin position="23"/>
        <end position="251"/>
    </location>
</feature>
<gene>
    <name evidence="2" type="ORF">ABOD76_21375</name>
</gene>